<evidence type="ECO:0000256" key="11">
    <source>
        <dbReference type="ARBA" id="ARBA00024615"/>
    </source>
</evidence>
<evidence type="ECO:0000256" key="10">
    <source>
        <dbReference type="ARBA" id="ARBA00024479"/>
    </source>
</evidence>
<dbReference type="Proteomes" id="UP001174909">
    <property type="component" value="Unassembled WGS sequence"/>
</dbReference>
<dbReference type="GO" id="GO:0006869">
    <property type="term" value="P:lipid transport"/>
    <property type="evidence" value="ECO:0007669"/>
    <property type="project" value="UniProtKB-KW"/>
</dbReference>
<reference evidence="13" key="1">
    <citation type="submission" date="2023-03" db="EMBL/GenBank/DDBJ databases">
        <authorList>
            <person name="Steffen K."/>
            <person name="Cardenas P."/>
        </authorList>
    </citation>
    <scope>NUCLEOTIDE SEQUENCE</scope>
</reference>
<evidence type="ECO:0000256" key="4">
    <source>
        <dbReference type="ARBA" id="ARBA00018070"/>
    </source>
</evidence>
<protein>
    <recommendedName>
        <fullName evidence="4">Autophagy-related protein 2</fullName>
    </recommendedName>
</protein>
<dbReference type="GO" id="GO:0000422">
    <property type="term" value="P:autophagy of mitochondrion"/>
    <property type="evidence" value="ECO:0007669"/>
    <property type="project" value="TreeGrafter"/>
</dbReference>
<feature type="compositionally biased region" description="Low complexity" evidence="12">
    <location>
        <begin position="803"/>
        <end position="822"/>
    </location>
</feature>
<evidence type="ECO:0000256" key="3">
    <source>
        <dbReference type="ARBA" id="ARBA00009714"/>
    </source>
</evidence>
<dbReference type="GO" id="GO:0061908">
    <property type="term" value="C:phagophore"/>
    <property type="evidence" value="ECO:0007669"/>
    <property type="project" value="TreeGrafter"/>
</dbReference>
<feature type="compositionally biased region" description="Basic and acidic residues" evidence="12">
    <location>
        <begin position="9"/>
        <end position="23"/>
    </location>
</feature>
<dbReference type="AlphaFoldDB" id="A0AA35RYE0"/>
<name>A0AA35RYE0_GEOBA</name>
<dbReference type="EMBL" id="CASHTH010001798">
    <property type="protein sequence ID" value="CAI8020053.1"/>
    <property type="molecule type" value="Genomic_DNA"/>
</dbReference>
<comment type="catalytic activity">
    <reaction evidence="11">
        <text>a 1,2-diacyl-sn-glycero-3-phosphoethanolamine(in) = a 1,2-diacyl-sn-glycero-3-phosphoethanolamine(out)</text>
        <dbReference type="Rhea" id="RHEA:38895"/>
        <dbReference type="ChEBI" id="CHEBI:64612"/>
    </reaction>
</comment>
<feature type="compositionally biased region" description="Low complexity" evidence="12">
    <location>
        <begin position="1159"/>
        <end position="1180"/>
    </location>
</feature>
<evidence type="ECO:0000313" key="14">
    <source>
        <dbReference type="Proteomes" id="UP001174909"/>
    </source>
</evidence>
<evidence type="ECO:0000313" key="13">
    <source>
        <dbReference type="EMBL" id="CAI8020053.1"/>
    </source>
</evidence>
<gene>
    <name evidence="13" type="ORF">GBAR_LOCUS12013</name>
</gene>
<comment type="catalytic activity">
    <reaction evidence="10">
        <text>a 1,2-diacyl-sn-glycero-3-phospho-L-serine(in) = a 1,2-diacyl-sn-glycero-3-phospho-L-serine(out)</text>
        <dbReference type="Rhea" id="RHEA:38663"/>
        <dbReference type="ChEBI" id="CHEBI:57262"/>
    </reaction>
</comment>
<feature type="region of interest" description="Disordered" evidence="12">
    <location>
        <begin position="779"/>
        <end position="849"/>
    </location>
</feature>
<keyword evidence="6" id="KW-0256">Endoplasmic reticulum</keyword>
<evidence type="ECO:0000256" key="5">
    <source>
        <dbReference type="ARBA" id="ARBA00022448"/>
    </source>
</evidence>
<evidence type="ECO:0000256" key="12">
    <source>
        <dbReference type="SAM" id="MobiDB-lite"/>
    </source>
</evidence>
<feature type="region of interest" description="Disordered" evidence="12">
    <location>
        <begin position="62"/>
        <end position="160"/>
    </location>
</feature>
<feature type="region of interest" description="Disordered" evidence="12">
    <location>
        <begin position="1"/>
        <end position="42"/>
    </location>
</feature>
<dbReference type="PANTHER" id="PTHR13190">
    <property type="entry name" value="AUTOPHAGY-RELATED 2, ISOFORM A"/>
    <property type="match status" value="1"/>
</dbReference>
<evidence type="ECO:0000256" key="6">
    <source>
        <dbReference type="ARBA" id="ARBA00022824"/>
    </source>
</evidence>
<keyword evidence="7" id="KW-0072">Autophagy</keyword>
<dbReference type="GO" id="GO:0034727">
    <property type="term" value="P:piecemeal microautophagy of the nucleus"/>
    <property type="evidence" value="ECO:0007669"/>
    <property type="project" value="TreeGrafter"/>
</dbReference>
<dbReference type="GO" id="GO:0032266">
    <property type="term" value="F:phosphatidylinositol-3-phosphate binding"/>
    <property type="evidence" value="ECO:0007669"/>
    <property type="project" value="TreeGrafter"/>
</dbReference>
<feature type="compositionally biased region" description="Low complexity" evidence="12">
    <location>
        <begin position="131"/>
        <end position="141"/>
    </location>
</feature>
<proteinExistence type="inferred from homology"/>
<feature type="region of interest" description="Disordered" evidence="12">
    <location>
        <begin position="579"/>
        <end position="636"/>
    </location>
</feature>
<keyword evidence="14" id="KW-1185">Reference proteome</keyword>
<keyword evidence="5" id="KW-0813">Transport</keyword>
<dbReference type="GO" id="GO:0061709">
    <property type="term" value="P:reticulophagy"/>
    <property type="evidence" value="ECO:0007669"/>
    <property type="project" value="TreeGrafter"/>
</dbReference>
<dbReference type="GO" id="GO:0043495">
    <property type="term" value="F:protein-membrane adaptor activity"/>
    <property type="evidence" value="ECO:0007669"/>
    <property type="project" value="TreeGrafter"/>
</dbReference>
<evidence type="ECO:0000256" key="9">
    <source>
        <dbReference type="ARBA" id="ARBA00023136"/>
    </source>
</evidence>
<evidence type="ECO:0000256" key="2">
    <source>
        <dbReference type="ARBA" id="ARBA00004623"/>
    </source>
</evidence>
<evidence type="ECO:0000256" key="1">
    <source>
        <dbReference type="ARBA" id="ARBA00004406"/>
    </source>
</evidence>
<feature type="region of interest" description="Disordered" evidence="12">
    <location>
        <begin position="1149"/>
        <end position="1194"/>
    </location>
</feature>
<evidence type="ECO:0000256" key="8">
    <source>
        <dbReference type="ARBA" id="ARBA00023055"/>
    </source>
</evidence>
<comment type="similarity">
    <text evidence="3">Belongs to the ATG2 family.</text>
</comment>
<comment type="subcellular location">
    <subcellularLocation>
        <location evidence="1">Endoplasmic reticulum membrane</location>
        <topology evidence="1">Peripheral membrane protein</topology>
    </subcellularLocation>
    <subcellularLocation>
        <location evidence="2">Preautophagosomal structure membrane</location>
        <topology evidence="2">Peripheral membrane protein</topology>
    </subcellularLocation>
</comment>
<organism evidence="13 14">
    <name type="scientific">Geodia barretti</name>
    <name type="common">Barrett's horny sponge</name>
    <dbReference type="NCBI Taxonomy" id="519541"/>
    <lineage>
        <taxon>Eukaryota</taxon>
        <taxon>Metazoa</taxon>
        <taxon>Porifera</taxon>
        <taxon>Demospongiae</taxon>
        <taxon>Heteroscleromorpha</taxon>
        <taxon>Tetractinellida</taxon>
        <taxon>Astrophorina</taxon>
        <taxon>Geodiidae</taxon>
        <taxon>Geodia</taxon>
    </lineage>
</organism>
<sequence length="1194" mass="130081">MQSQLQSLFREERRERERRRDLLTADPYQGRGGGSRMTDSSVTASPDMFYSLNLNESFSEAATTRSEVSGERSMESSLCTTAASETAMSDSYTSSSTARTLRGKSPNSVHMGSYSEEGDLDSIALGGGSGLQQLMQQQSPGSRRRHRNSSGGKVGGGGRGEIAPHDVCKYSLTLSGITVAVLEANPAYTHPADRYRCRKSESTQTYSSLDSCGLDPMCYLSEVANVLRAGVNRREIQRQRENLAQALPLDHLLVWFSTVKIGVSLQGPTTDLQLTVASCELWEFLYSNAANLPHITTPVSAALLIELLEDVALSQPCIRLKVSNSTDHAPRKRHTKQGSLSQMVSVDLTLTSPHVNLDPTLAERLQPLLLSLSSSSPSSHGGGGRTGLAVSQAQLKHSLYMTTSNFHSVNQQRQAVFNQAMNSDHRNSPELRVHLKIATSSVSLSLRFPVPELSEAQRRLPWYHPSLRDEVLHLTLSQLTLTSTLLPHLPHNSSVFDAYFSNANVFLSCDGSVEGRELFLTVSGSGQQSSFFGTNSSPTRASLQLVLQPVSDSVLEQLTKSSPPSSTHVHPHLLDDLVGLGLDEGEGTRDEHNEPSPFSTKRDMYSGKSGVQSAEEEGAGPEEHTEQLVTPGSRGEMEEFERYSSSFARCHVSLHLPRVFVHLPSKSFLETLYSRFATDLALWRPASPEQVERANAAKSLFFSSVDIQPAATAEEKVQMWNTALKEYPEDEDEEDDLAREFLPSPPSASSCPTPGLSALSLSVSIDTARLSMLLHINDDNNKSCSMGREDPSNPRANYSPGDSLYASALSEPPLLPDLDSAPTVGGRAGEKVSGGETDGSGGEPGKEQDRGLAIVECSSLHFYLVSGYHGDPNHDYICAHVEQFSLAHTGSLRSSGLTPYSAVLNSTSHHETLSRLHHVVQTSPERLQLKPTSHGGALPLPMMLVAMDIRLDPERNSKTNKCAVAIQSSLLNHYVTPSALNCFTQLGEFLSLTDETVEGYEPPSLITEMHLHLQDLRLEYCPLHLPLRVLLGVGSVQLSTSLVAGSPLLVIRLLVDHANLALSDSRSHHHPPSLRDYVCVLDLDWFELTLRLCNKAQFEEESQKLFSHLPELSLECSSNVLQIHTCVDSCVALRDLLVYLASDGDLHPAPARETKSGQSYSNPASRSSDSAPPTSSSSSPALPPPSFLHLTGYQ</sequence>
<keyword evidence="9" id="KW-0472">Membrane</keyword>
<evidence type="ECO:0000256" key="7">
    <source>
        <dbReference type="ARBA" id="ARBA00023006"/>
    </source>
</evidence>
<dbReference type="PANTHER" id="PTHR13190:SF1">
    <property type="entry name" value="AUTOPHAGY-RELATED 2, ISOFORM A"/>
    <property type="match status" value="1"/>
</dbReference>
<dbReference type="GO" id="GO:0000045">
    <property type="term" value="P:autophagosome assembly"/>
    <property type="evidence" value="ECO:0007669"/>
    <property type="project" value="TreeGrafter"/>
</dbReference>
<keyword evidence="8" id="KW-0445">Lipid transport</keyword>
<feature type="compositionally biased region" description="Basic and acidic residues" evidence="12">
    <location>
        <begin position="779"/>
        <end position="792"/>
    </location>
</feature>
<feature type="compositionally biased region" description="Polar residues" evidence="12">
    <location>
        <begin position="75"/>
        <end position="110"/>
    </location>
</feature>
<dbReference type="GO" id="GO:0005789">
    <property type="term" value="C:endoplasmic reticulum membrane"/>
    <property type="evidence" value="ECO:0007669"/>
    <property type="project" value="UniProtKB-SubCell"/>
</dbReference>
<dbReference type="GO" id="GO:0034045">
    <property type="term" value="C:phagophore assembly site membrane"/>
    <property type="evidence" value="ECO:0007669"/>
    <property type="project" value="UniProtKB-SubCell"/>
</dbReference>
<accession>A0AA35RYE0</accession>
<feature type="compositionally biased region" description="Basic and acidic residues" evidence="12">
    <location>
        <begin position="586"/>
        <end position="605"/>
    </location>
</feature>
<dbReference type="GO" id="GO:0061723">
    <property type="term" value="P:glycophagy"/>
    <property type="evidence" value="ECO:0007669"/>
    <property type="project" value="TreeGrafter"/>
</dbReference>
<dbReference type="InterPro" id="IPR026849">
    <property type="entry name" value="ATG2"/>
</dbReference>
<comment type="caution">
    <text evidence="13">The sequence shown here is derived from an EMBL/GenBank/DDBJ whole genome shotgun (WGS) entry which is preliminary data.</text>
</comment>